<organism evidence="1 2">
    <name type="scientific">Sodiomyces alkalinus (strain CBS 110278 / VKM F-3762 / F11)</name>
    <name type="common">Alkaliphilic filamentous fungus</name>
    <dbReference type="NCBI Taxonomy" id="1314773"/>
    <lineage>
        <taxon>Eukaryota</taxon>
        <taxon>Fungi</taxon>
        <taxon>Dikarya</taxon>
        <taxon>Ascomycota</taxon>
        <taxon>Pezizomycotina</taxon>
        <taxon>Sordariomycetes</taxon>
        <taxon>Hypocreomycetidae</taxon>
        <taxon>Glomerellales</taxon>
        <taxon>Plectosphaerellaceae</taxon>
        <taxon>Sodiomyces</taxon>
    </lineage>
</organism>
<protein>
    <recommendedName>
        <fullName evidence="3">Sequence orphan</fullName>
    </recommendedName>
</protein>
<evidence type="ECO:0000313" key="2">
    <source>
        <dbReference type="Proteomes" id="UP000272025"/>
    </source>
</evidence>
<dbReference type="STRING" id="1314773.A0A3N2Q7Y4"/>
<proteinExistence type="predicted"/>
<dbReference type="GO" id="GO:0005739">
    <property type="term" value="C:mitochondrion"/>
    <property type="evidence" value="ECO:0007669"/>
    <property type="project" value="TreeGrafter"/>
</dbReference>
<dbReference type="Proteomes" id="UP000272025">
    <property type="component" value="Unassembled WGS sequence"/>
</dbReference>
<dbReference type="AlphaFoldDB" id="A0A3N2Q7Y4"/>
<dbReference type="EMBL" id="ML119051">
    <property type="protein sequence ID" value="ROT42891.1"/>
    <property type="molecule type" value="Genomic_DNA"/>
</dbReference>
<dbReference type="PANTHER" id="PTHR37845:SF1">
    <property type="entry name" value="SEQUENCE ORPHAN"/>
    <property type="match status" value="1"/>
</dbReference>
<sequence>MVAFASARLLVTHIPKPKWNTKNLGLRLGADVVGAASSASLVAPVISVIDRSIMENASGRKSVADSIKSSFRDFLRRPQTFLFSKPTALIFLLYGGTYLTANTIDTLSSTVSNKPATTVTAGTAKFAASSAANIGLCIYKDQVFVRMFGPPGLVPRPVPMASYILFALRDCITVFAGFNVSPVLGPWLNEHMRGELRRRVDGVTVAQFVAPAAIQTISTPLHLLGLDLYNRSSGDSRGSVSLRDRWVAVRKNWAVSVAARIGRIVPAYGVGGVVNMKVRRYLMEKLT</sequence>
<keyword evidence="2" id="KW-1185">Reference proteome</keyword>
<dbReference type="OrthoDB" id="275936at2759"/>
<reference evidence="1 2" key="1">
    <citation type="journal article" date="2018" name="Mol. Ecol.">
        <title>The obligate alkalophilic soda-lake fungus Sodiomyces alkalinus has shifted to a protein diet.</title>
        <authorList>
            <person name="Grum-Grzhimaylo A.A."/>
            <person name="Falkoski D.L."/>
            <person name="van den Heuvel J."/>
            <person name="Valero-Jimenez C.A."/>
            <person name="Min B."/>
            <person name="Choi I.G."/>
            <person name="Lipzen A."/>
            <person name="Daum C.G."/>
            <person name="Aanen D.K."/>
            <person name="Tsang A."/>
            <person name="Henrissat B."/>
            <person name="Bilanenko E.N."/>
            <person name="de Vries R.P."/>
            <person name="van Kan J.A.L."/>
            <person name="Grigoriev I.V."/>
            <person name="Debets A.J.M."/>
        </authorList>
    </citation>
    <scope>NUCLEOTIDE SEQUENCE [LARGE SCALE GENOMIC DNA]</scope>
    <source>
        <strain evidence="1 2">F11</strain>
    </source>
</reference>
<dbReference type="InterPro" id="IPR038781">
    <property type="entry name" value="C365.16-ike"/>
</dbReference>
<evidence type="ECO:0000313" key="1">
    <source>
        <dbReference type="EMBL" id="ROT42891.1"/>
    </source>
</evidence>
<dbReference type="RefSeq" id="XP_028470697.1">
    <property type="nucleotide sequence ID" value="XM_028613075.1"/>
</dbReference>
<gene>
    <name evidence="1" type="ORF">SODALDRAFT_342138</name>
</gene>
<dbReference type="GeneID" id="39581553"/>
<name>A0A3N2Q7Y4_SODAK</name>
<dbReference type="PANTHER" id="PTHR37845">
    <property type="entry name" value="SEQUENCE ORPHAN"/>
    <property type="match status" value="1"/>
</dbReference>
<evidence type="ECO:0008006" key="3">
    <source>
        <dbReference type="Google" id="ProtNLM"/>
    </source>
</evidence>
<accession>A0A3N2Q7Y4</accession>